<dbReference type="GO" id="GO:0003677">
    <property type="term" value="F:DNA binding"/>
    <property type="evidence" value="ECO:0007669"/>
    <property type="project" value="UniProtKB-KW"/>
</dbReference>
<proteinExistence type="predicted"/>
<evidence type="ECO:0000256" key="1">
    <source>
        <dbReference type="ARBA" id="ARBA00023125"/>
    </source>
</evidence>
<reference evidence="3 4" key="1">
    <citation type="journal article" date="2016" name="Sci. Rep.">
        <title>Metabolic traits of an uncultured archaeal lineage -MSBL1- from brine pools of the Red Sea.</title>
        <authorList>
            <person name="Mwirichia R."/>
            <person name="Alam I."/>
            <person name="Rashid M."/>
            <person name="Vinu M."/>
            <person name="Ba-Alawi W."/>
            <person name="Anthony Kamau A."/>
            <person name="Kamanda Ngugi D."/>
            <person name="Goker M."/>
            <person name="Klenk H.P."/>
            <person name="Bajic V."/>
            <person name="Stingl U."/>
        </authorList>
    </citation>
    <scope>NUCLEOTIDE SEQUENCE [LARGE SCALE GENOMIC DNA]</scope>
    <source>
        <strain evidence="3">SCGC-AAA259J03</strain>
    </source>
</reference>
<dbReference type="EMBL" id="LHXT01000036">
    <property type="protein sequence ID" value="KXA97952.1"/>
    <property type="molecule type" value="Genomic_DNA"/>
</dbReference>
<comment type="caution">
    <text evidence="3">The sequence shown here is derived from an EMBL/GenBank/DDBJ whole genome shotgun (WGS) entry which is preliminary data.</text>
</comment>
<evidence type="ECO:0000313" key="3">
    <source>
        <dbReference type="EMBL" id="KXA97952.1"/>
    </source>
</evidence>
<keyword evidence="1" id="KW-0238">DNA-binding</keyword>
<dbReference type="InterPro" id="IPR010998">
    <property type="entry name" value="Integrase_recombinase_N"/>
</dbReference>
<organism evidence="3 4">
    <name type="scientific">candidate division MSBL1 archaeon SCGC-AAA259J03</name>
    <dbReference type="NCBI Taxonomy" id="1698269"/>
    <lineage>
        <taxon>Archaea</taxon>
        <taxon>Methanobacteriati</taxon>
        <taxon>Methanobacteriota</taxon>
        <taxon>candidate division MSBL1</taxon>
    </lineage>
</organism>
<dbReference type="AlphaFoldDB" id="A0A656YWE3"/>
<sequence>MKTFTIRLEVIKISNPEPELVQKKLVDSKNEVTQKTLLDMKAAGPKEVSKNEKKEDENRGLRKCSEVKKRLKNKSDSTTENYLYALALFTEFTGKDPGSLLEKGEPSSNPNEKREKKCIELEIMEFHDWLRWEKPVERPIECGQRIDYTGEKGLSEKTVKNYVSAVKSFFESNGCSLKSFRI</sequence>
<evidence type="ECO:0000313" key="4">
    <source>
        <dbReference type="Proteomes" id="UP000070257"/>
    </source>
</evidence>
<gene>
    <name evidence="3" type="ORF">AKJ39_02735</name>
</gene>
<protein>
    <submittedName>
        <fullName evidence="3">Uncharacterized protein</fullName>
    </submittedName>
</protein>
<evidence type="ECO:0000256" key="2">
    <source>
        <dbReference type="SAM" id="MobiDB-lite"/>
    </source>
</evidence>
<feature type="compositionally biased region" description="Basic and acidic residues" evidence="2">
    <location>
        <begin position="47"/>
        <end position="61"/>
    </location>
</feature>
<feature type="region of interest" description="Disordered" evidence="2">
    <location>
        <begin position="94"/>
        <end position="114"/>
    </location>
</feature>
<dbReference type="Proteomes" id="UP000070257">
    <property type="component" value="Unassembled WGS sequence"/>
</dbReference>
<name>A0A656YWE3_9EURY</name>
<feature type="region of interest" description="Disordered" evidence="2">
    <location>
        <begin position="37"/>
        <end position="61"/>
    </location>
</feature>
<accession>A0A656YWE3</accession>
<keyword evidence="4" id="KW-1185">Reference proteome</keyword>
<dbReference type="Gene3D" id="1.10.150.130">
    <property type="match status" value="1"/>
</dbReference>